<dbReference type="InterPro" id="IPR042240">
    <property type="entry name" value="CHASE_sf"/>
</dbReference>
<evidence type="ECO:0000256" key="7">
    <source>
        <dbReference type="SAM" id="Phobius"/>
    </source>
</evidence>
<dbReference type="InterPro" id="IPR000160">
    <property type="entry name" value="GGDEF_dom"/>
</dbReference>
<evidence type="ECO:0000256" key="2">
    <source>
        <dbReference type="ARBA" id="ARBA00012528"/>
    </source>
</evidence>
<dbReference type="PANTHER" id="PTHR45138:SF9">
    <property type="entry name" value="DIGUANYLATE CYCLASE DGCM-RELATED"/>
    <property type="match status" value="1"/>
</dbReference>
<dbReference type="Proteomes" id="UP001221208">
    <property type="component" value="Unassembled WGS sequence"/>
</dbReference>
<comment type="catalytic activity">
    <reaction evidence="6">
        <text>2 GTP = 3',3'-c-di-GMP + 2 diphosphate</text>
        <dbReference type="Rhea" id="RHEA:24898"/>
        <dbReference type="ChEBI" id="CHEBI:33019"/>
        <dbReference type="ChEBI" id="CHEBI:37565"/>
        <dbReference type="ChEBI" id="CHEBI:58805"/>
        <dbReference type="EC" id="2.7.7.65"/>
    </reaction>
</comment>
<feature type="transmembrane region" description="Helical" evidence="7">
    <location>
        <begin position="320"/>
        <end position="340"/>
    </location>
</feature>
<evidence type="ECO:0000256" key="4">
    <source>
        <dbReference type="ARBA" id="ARBA00022989"/>
    </source>
</evidence>
<keyword evidence="11" id="KW-1185">Reference proteome</keyword>
<feature type="domain" description="GGDEF" evidence="9">
    <location>
        <begin position="554"/>
        <end position="687"/>
    </location>
</feature>
<dbReference type="InterPro" id="IPR050469">
    <property type="entry name" value="Diguanylate_Cyclase"/>
</dbReference>
<gene>
    <name evidence="10" type="ORF">OIK44_24415</name>
</gene>
<evidence type="ECO:0000256" key="1">
    <source>
        <dbReference type="ARBA" id="ARBA00004370"/>
    </source>
</evidence>
<dbReference type="NCBIfam" id="TIGR00254">
    <property type="entry name" value="GGDEF"/>
    <property type="match status" value="1"/>
</dbReference>
<evidence type="ECO:0000256" key="3">
    <source>
        <dbReference type="ARBA" id="ARBA00022692"/>
    </source>
</evidence>
<dbReference type="PROSITE" id="PS50839">
    <property type="entry name" value="CHASE"/>
    <property type="match status" value="1"/>
</dbReference>
<keyword evidence="3 7" id="KW-0812">Transmembrane</keyword>
<dbReference type="Pfam" id="PF00990">
    <property type="entry name" value="GGDEF"/>
    <property type="match status" value="1"/>
</dbReference>
<sequence length="696" mass="75514">MNKIRSMPPAVGAIQDWLGPRFLSCLILCACLGFTYGAWRGAADDAERQMQGDFDFRARELLGAIAARMQTYIQVLYGVQGLYASSDFVDRAEFRHYLSLQQMAQHFPGIQGIGYMRLVPRAQRDAHVAMVRREGFPDYAVKPGGERELYAPVVYLEPFDGSNLRAFGYDGWYEPVRRATLERARDTGQATLSARLRLVQDGDGRERAGFLVALPVYDNQRAHATLAQRRETIRGWVYAPFHMEDLMAGLGGVAERVLDLEIYDGDAVAAARRMYDGQPGAAAGLARSMHRQIDIAGRRWTVLIGAGPGFDRSAGDKPRILAWAGVLLSFGLAVLTWLLARSRADARAALRQADLLTAQRRAGEARFRSLYDNAPVALWQQDWSAVHAALAAPELAGVADLADHLRLRPELVARLAAQVRIVGANGAARAQAGAGDAAAALSLAQNFDAAALPAFARAVVALAQGAQLFACEGSFVRLDGVARQNELTLLVMPGHEHSLDFVIVTTLDITERKRMNDELVLLATTDFLTGLPNRRQFMARLDDEHARLQRDIDSCASVLMLDLDHFKTINDGHGHAVGDAVLRHVAALMLDGHRKVDTLGRLGGEEFVILLPGTDLAAAGVLAERLRQRIAATPLEVAGGSIAVTVSIGIAAMRRVEAGYDGVLVRADKALYCAKKGGRNRVETEGGAELGLAASS</sequence>
<reference evidence="10 11" key="1">
    <citation type="submission" date="2022-10" db="EMBL/GenBank/DDBJ databases">
        <title>Janthinobacterium sp. hw3 Genome sequencing.</title>
        <authorList>
            <person name="Park S."/>
        </authorList>
    </citation>
    <scope>NUCLEOTIDE SEQUENCE [LARGE SCALE GENOMIC DNA]</scope>
    <source>
        <strain evidence="11">hw3</strain>
    </source>
</reference>
<dbReference type="PROSITE" id="PS50887">
    <property type="entry name" value="GGDEF"/>
    <property type="match status" value="1"/>
</dbReference>
<dbReference type="SMART" id="SM00267">
    <property type="entry name" value="GGDEF"/>
    <property type="match status" value="1"/>
</dbReference>
<dbReference type="InterPro" id="IPR035965">
    <property type="entry name" value="PAS-like_dom_sf"/>
</dbReference>
<accession>A0ABT5K6W4</accession>
<comment type="caution">
    <text evidence="10">The sequence shown here is derived from an EMBL/GenBank/DDBJ whole genome shotgun (WGS) entry which is preliminary data.</text>
</comment>
<keyword evidence="5 7" id="KW-0472">Membrane</keyword>
<keyword evidence="4 7" id="KW-1133">Transmembrane helix</keyword>
<dbReference type="InterPro" id="IPR029787">
    <property type="entry name" value="Nucleotide_cyclase"/>
</dbReference>
<dbReference type="SUPFAM" id="SSF55073">
    <property type="entry name" value="Nucleotide cyclase"/>
    <property type="match status" value="1"/>
</dbReference>
<dbReference type="InterPro" id="IPR006189">
    <property type="entry name" value="CHASE_dom"/>
</dbReference>
<dbReference type="CDD" id="cd01949">
    <property type="entry name" value="GGDEF"/>
    <property type="match status" value="1"/>
</dbReference>
<protein>
    <recommendedName>
        <fullName evidence="2">diguanylate cyclase</fullName>
        <ecNumber evidence="2">2.7.7.65</ecNumber>
    </recommendedName>
</protein>
<dbReference type="InterPro" id="IPR043128">
    <property type="entry name" value="Rev_trsase/Diguanyl_cyclase"/>
</dbReference>
<evidence type="ECO:0000259" key="8">
    <source>
        <dbReference type="PROSITE" id="PS50839"/>
    </source>
</evidence>
<evidence type="ECO:0000313" key="10">
    <source>
        <dbReference type="EMBL" id="MDC8760734.1"/>
    </source>
</evidence>
<dbReference type="EMBL" id="JAQQXR010000017">
    <property type="protein sequence ID" value="MDC8760734.1"/>
    <property type="molecule type" value="Genomic_DNA"/>
</dbReference>
<dbReference type="SUPFAM" id="SSF55785">
    <property type="entry name" value="PYP-like sensor domain (PAS domain)"/>
    <property type="match status" value="1"/>
</dbReference>
<evidence type="ECO:0000259" key="9">
    <source>
        <dbReference type="PROSITE" id="PS50887"/>
    </source>
</evidence>
<dbReference type="Gene3D" id="3.30.450.350">
    <property type="entry name" value="CHASE domain"/>
    <property type="match status" value="1"/>
</dbReference>
<dbReference type="PANTHER" id="PTHR45138">
    <property type="entry name" value="REGULATORY COMPONENTS OF SENSORY TRANSDUCTION SYSTEM"/>
    <property type="match status" value="1"/>
</dbReference>
<feature type="domain" description="CHASE" evidence="8">
    <location>
        <begin position="85"/>
        <end position="303"/>
    </location>
</feature>
<name>A0ABT5K6W4_9BURK</name>
<dbReference type="RefSeq" id="WP_273674705.1">
    <property type="nucleotide sequence ID" value="NZ_JAQQXR010000017.1"/>
</dbReference>
<evidence type="ECO:0000256" key="5">
    <source>
        <dbReference type="ARBA" id="ARBA00023136"/>
    </source>
</evidence>
<dbReference type="SMART" id="SM01079">
    <property type="entry name" value="CHASE"/>
    <property type="match status" value="1"/>
</dbReference>
<dbReference type="EC" id="2.7.7.65" evidence="2"/>
<evidence type="ECO:0000313" key="11">
    <source>
        <dbReference type="Proteomes" id="UP001221208"/>
    </source>
</evidence>
<organism evidence="10 11">
    <name type="scientific">Janthinobacterium fluminis</name>
    <dbReference type="NCBI Taxonomy" id="2987524"/>
    <lineage>
        <taxon>Bacteria</taxon>
        <taxon>Pseudomonadati</taxon>
        <taxon>Pseudomonadota</taxon>
        <taxon>Betaproteobacteria</taxon>
        <taxon>Burkholderiales</taxon>
        <taxon>Oxalobacteraceae</taxon>
        <taxon>Janthinobacterium</taxon>
    </lineage>
</organism>
<dbReference type="Gene3D" id="3.30.70.270">
    <property type="match status" value="1"/>
</dbReference>
<evidence type="ECO:0000256" key="6">
    <source>
        <dbReference type="ARBA" id="ARBA00034247"/>
    </source>
</evidence>
<comment type="subcellular location">
    <subcellularLocation>
        <location evidence="1">Membrane</location>
    </subcellularLocation>
</comment>
<proteinExistence type="predicted"/>
<dbReference type="Pfam" id="PF03924">
    <property type="entry name" value="CHASE"/>
    <property type="match status" value="1"/>
</dbReference>